<evidence type="ECO:0000313" key="1">
    <source>
        <dbReference type="EMBL" id="KAH7837438.1"/>
    </source>
</evidence>
<gene>
    <name evidence="1" type="ORF">Vadar_013897</name>
</gene>
<sequence>MALLTAFHMASVFGILGNIVSFMVFLAPVPTFHKICKKKSTQGFQSIPYSVALFSAMLYLYYAFVKTNNGLMIITINSVGCAIEATYLTLFMIYATKESKIYTTKLLLLFNVGAYGLIIIGTFLFSKGPLRISIVGWICAVFSVCTFIAPLSVMRLVIKTKSVEYMPFALSFFLTLCAVMWFFYGFLINDFYIATPNILGFIFGVAQMVLYLIYNKKTQASPETKAQDLAPVLDITIEMEIKERDKQNGEDKAIDLSVIILEIQEELKEKLNGEDEKKLIKPSESSM</sequence>
<accession>A0ACB7X9J7</accession>
<reference evidence="1 2" key="1">
    <citation type="journal article" date="2021" name="Hortic Res">
        <title>High-quality reference genome and annotation aids understanding of berry development for evergreen blueberry (Vaccinium darrowii).</title>
        <authorList>
            <person name="Yu J."/>
            <person name="Hulse-Kemp A.M."/>
            <person name="Babiker E."/>
            <person name="Staton M."/>
        </authorList>
    </citation>
    <scope>NUCLEOTIDE SEQUENCE [LARGE SCALE GENOMIC DNA]</scope>
    <source>
        <strain evidence="2">cv. NJ 8807/NJ 8810</strain>
        <tissue evidence="1">Young leaf</tissue>
    </source>
</reference>
<evidence type="ECO:0000313" key="2">
    <source>
        <dbReference type="Proteomes" id="UP000828048"/>
    </source>
</evidence>
<protein>
    <submittedName>
        <fullName evidence="1">Uncharacterized protein</fullName>
    </submittedName>
</protein>
<dbReference type="EMBL" id="CM037156">
    <property type="protein sequence ID" value="KAH7837438.1"/>
    <property type="molecule type" value="Genomic_DNA"/>
</dbReference>
<comment type="caution">
    <text evidence="1">The sequence shown here is derived from an EMBL/GenBank/DDBJ whole genome shotgun (WGS) entry which is preliminary data.</text>
</comment>
<dbReference type="Proteomes" id="UP000828048">
    <property type="component" value="Chromosome 6"/>
</dbReference>
<proteinExistence type="predicted"/>
<name>A0ACB7X9J7_9ERIC</name>
<keyword evidence="2" id="KW-1185">Reference proteome</keyword>
<organism evidence="1 2">
    <name type="scientific">Vaccinium darrowii</name>
    <dbReference type="NCBI Taxonomy" id="229202"/>
    <lineage>
        <taxon>Eukaryota</taxon>
        <taxon>Viridiplantae</taxon>
        <taxon>Streptophyta</taxon>
        <taxon>Embryophyta</taxon>
        <taxon>Tracheophyta</taxon>
        <taxon>Spermatophyta</taxon>
        <taxon>Magnoliopsida</taxon>
        <taxon>eudicotyledons</taxon>
        <taxon>Gunneridae</taxon>
        <taxon>Pentapetalae</taxon>
        <taxon>asterids</taxon>
        <taxon>Ericales</taxon>
        <taxon>Ericaceae</taxon>
        <taxon>Vaccinioideae</taxon>
        <taxon>Vaccinieae</taxon>
        <taxon>Vaccinium</taxon>
    </lineage>
</organism>